<comment type="caution">
    <text evidence="1">The sequence shown here is derived from an EMBL/GenBank/DDBJ whole genome shotgun (WGS) entry which is preliminary data.</text>
</comment>
<organism evidence="1 2">
    <name type="scientific">Araneus ventricosus</name>
    <name type="common">Orbweaver spider</name>
    <name type="synonym">Epeira ventricosa</name>
    <dbReference type="NCBI Taxonomy" id="182803"/>
    <lineage>
        <taxon>Eukaryota</taxon>
        <taxon>Metazoa</taxon>
        <taxon>Ecdysozoa</taxon>
        <taxon>Arthropoda</taxon>
        <taxon>Chelicerata</taxon>
        <taxon>Arachnida</taxon>
        <taxon>Araneae</taxon>
        <taxon>Araneomorphae</taxon>
        <taxon>Entelegynae</taxon>
        <taxon>Araneoidea</taxon>
        <taxon>Araneidae</taxon>
        <taxon>Araneus</taxon>
    </lineage>
</organism>
<sequence length="204" mass="24054">MEICELCKQFDATSLKLSLLGRELNPEWKRVGFYDSVLERPSWWNGSIPFSEECGLGTDTSGIFERFGEFQFYHVEIKIYAFSNFVKELKKVQQNLAVLPFWCLCDTDRYMILAVKKNFVKRFKSIWQIRPRNQISDGKRLKKINEPHQLAAAIYYIGQSNVNHYWINRPVYPHAELAMCTLFPEGFKKMYRLSISKEKRFGLA</sequence>
<evidence type="ECO:0000313" key="2">
    <source>
        <dbReference type="Proteomes" id="UP000499080"/>
    </source>
</evidence>
<proteinExistence type="predicted"/>
<dbReference type="Proteomes" id="UP000499080">
    <property type="component" value="Unassembled WGS sequence"/>
</dbReference>
<protein>
    <submittedName>
        <fullName evidence="1">Uncharacterized protein</fullName>
    </submittedName>
</protein>
<accession>A0A4Y2JN66</accession>
<gene>
    <name evidence="1" type="ORF">AVEN_15708_1</name>
</gene>
<keyword evidence="2" id="KW-1185">Reference proteome</keyword>
<reference evidence="1 2" key="1">
    <citation type="journal article" date="2019" name="Sci. Rep.">
        <title>Orb-weaving spider Araneus ventricosus genome elucidates the spidroin gene catalogue.</title>
        <authorList>
            <person name="Kono N."/>
            <person name="Nakamura H."/>
            <person name="Ohtoshi R."/>
            <person name="Moran D.A.P."/>
            <person name="Shinohara A."/>
            <person name="Yoshida Y."/>
            <person name="Fujiwara M."/>
            <person name="Mori M."/>
            <person name="Tomita M."/>
            <person name="Arakawa K."/>
        </authorList>
    </citation>
    <scope>NUCLEOTIDE SEQUENCE [LARGE SCALE GENOMIC DNA]</scope>
</reference>
<dbReference type="EMBL" id="BGPR01003736">
    <property type="protein sequence ID" value="GBM91831.1"/>
    <property type="molecule type" value="Genomic_DNA"/>
</dbReference>
<dbReference type="AlphaFoldDB" id="A0A4Y2JN66"/>
<evidence type="ECO:0000313" key="1">
    <source>
        <dbReference type="EMBL" id="GBM91831.1"/>
    </source>
</evidence>
<name>A0A4Y2JN66_ARAVE</name>